<dbReference type="Proteomes" id="UP000196694">
    <property type="component" value="Unassembled WGS sequence"/>
</dbReference>
<reference evidence="3 5" key="2">
    <citation type="submission" date="2017-05" db="EMBL/GenBank/DDBJ databases">
        <title>The draft genome of the hyperthermophilic archaeon 'Pyrodictium delaneyi strain Hulk', an iron and nitrate reducer, reveals the capacity for sulfate reduction.</title>
        <authorList>
            <person name="Demey L.M."/>
            <person name="Miller C."/>
            <person name="Manzella M."/>
            <person name="Reguera G."/>
            <person name="Kashefi K."/>
        </authorList>
    </citation>
    <scope>NUCLEOTIDE SEQUENCE [LARGE SCALE GENOMIC DNA]</scope>
    <source>
        <strain evidence="3 5">Hulk</strain>
    </source>
</reference>
<gene>
    <name evidence="3" type="ORF">Pdsh_00030</name>
    <name evidence="2" type="ORF">Pyrde_1122</name>
</gene>
<accession>A0A0P0N3R9</accession>
<evidence type="ECO:0000313" key="5">
    <source>
        <dbReference type="Proteomes" id="UP000196694"/>
    </source>
</evidence>
<evidence type="ECO:0000313" key="4">
    <source>
        <dbReference type="Proteomes" id="UP000058613"/>
    </source>
</evidence>
<feature type="transmembrane region" description="Helical" evidence="1">
    <location>
        <begin position="34"/>
        <end position="50"/>
    </location>
</feature>
<keyword evidence="1" id="KW-0472">Membrane</keyword>
<protein>
    <submittedName>
        <fullName evidence="2">Uncharacterized protein</fullName>
    </submittedName>
</protein>
<dbReference type="Proteomes" id="UP000058613">
    <property type="component" value="Chromosome"/>
</dbReference>
<evidence type="ECO:0000313" key="3">
    <source>
        <dbReference type="EMBL" id="OWJ55257.1"/>
    </source>
</evidence>
<keyword evidence="5" id="KW-1185">Reference proteome</keyword>
<evidence type="ECO:0000313" key="2">
    <source>
        <dbReference type="EMBL" id="ALL01170.1"/>
    </source>
</evidence>
<dbReference type="EMBL" id="NCQP01000001">
    <property type="protein sequence ID" value="OWJ55257.1"/>
    <property type="molecule type" value="Genomic_DNA"/>
</dbReference>
<reference evidence="2 4" key="1">
    <citation type="submission" date="2015-10" db="EMBL/GenBank/DDBJ databases">
        <title>Complete genome sequence of hyperthermophilic archaeon Pyrodictium delaneyi Su06.</title>
        <authorList>
            <person name="Jung J.-H."/>
            <person name="Lin J."/>
            <person name="Holden J.F."/>
            <person name="Park C.-S."/>
        </authorList>
    </citation>
    <scope>NUCLEOTIDE SEQUENCE [LARGE SCALE GENOMIC DNA]</scope>
    <source>
        <strain evidence="2 4">Su06</strain>
    </source>
</reference>
<dbReference type="AlphaFoldDB" id="A0A0P0N3R9"/>
<organism evidence="2 4">
    <name type="scientific">Pyrodictium delaneyi</name>
    <dbReference type="NCBI Taxonomy" id="1273541"/>
    <lineage>
        <taxon>Archaea</taxon>
        <taxon>Thermoproteota</taxon>
        <taxon>Thermoprotei</taxon>
        <taxon>Desulfurococcales</taxon>
        <taxon>Pyrodictiaceae</taxon>
        <taxon>Pyrodictium</taxon>
    </lineage>
</organism>
<keyword evidence="1" id="KW-0812">Transmembrane</keyword>
<sequence length="86" mass="9023">MAEATTVIGIVGMLFIVAGWAISLSAVPPLRLSALYFIGSILLTVYAVLLNDPVFTLLNASASILAFANIVRALKLRTRSSQATGS</sequence>
<name>A0A0P0N3R9_9CREN</name>
<keyword evidence="1" id="KW-1133">Transmembrane helix</keyword>
<feature type="transmembrane region" description="Helical" evidence="1">
    <location>
        <begin position="6"/>
        <end position="27"/>
    </location>
</feature>
<dbReference type="EMBL" id="CP013011">
    <property type="protein sequence ID" value="ALL01170.1"/>
    <property type="molecule type" value="Genomic_DNA"/>
</dbReference>
<dbReference type="RefSeq" id="WP_055408957.1">
    <property type="nucleotide sequence ID" value="NZ_CP013011.1"/>
</dbReference>
<evidence type="ECO:0000256" key="1">
    <source>
        <dbReference type="SAM" id="Phobius"/>
    </source>
</evidence>
<dbReference type="KEGG" id="pdl:Pyrde_1122"/>
<dbReference type="STRING" id="1273541.Pyrde_1122"/>
<dbReference type="GeneID" id="26099459"/>
<feature type="transmembrane region" description="Helical" evidence="1">
    <location>
        <begin position="56"/>
        <end position="74"/>
    </location>
</feature>
<dbReference type="OrthoDB" id="28328at2157"/>
<proteinExistence type="predicted"/>